<organism evidence="2">
    <name type="scientific">Solanum chacoense</name>
    <name type="common">Chaco potato</name>
    <dbReference type="NCBI Taxonomy" id="4108"/>
    <lineage>
        <taxon>Eukaryota</taxon>
        <taxon>Viridiplantae</taxon>
        <taxon>Streptophyta</taxon>
        <taxon>Embryophyta</taxon>
        <taxon>Tracheophyta</taxon>
        <taxon>Spermatophyta</taxon>
        <taxon>Magnoliopsida</taxon>
        <taxon>eudicotyledons</taxon>
        <taxon>Gunneridae</taxon>
        <taxon>Pentapetalae</taxon>
        <taxon>asterids</taxon>
        <taxon>lamiids</taxon>
        <taxon>Solanales</taxon>
        <taxon>Solanaceae</taxon>
        <taxon>Solanoideae</taxon>
        <taxon>Solaneae</taxon>
        <taxon>Solanum</taxon>
    </lineage>
</organism>
<dbReference type="AlphaFoldDB" id="A0A0V0H629"/>
<name>A0A0V0H629_SOLCH</name>
<accession>A0A0V0H629</accession>
<dbReference type="EMBL" id="GEDG01024656">
    <property type="protein sequence ID" value="JAP15812.1"/>
    <property type="molecule type" value="Transcribed_RNA"/>
</dbReference>
<protein>
    <submittedName>
        <fullName evidence="2">Putative ovule protein</fullName>
    </submittedName>
</protein>
<keyword evidence="1" id="KW-0812">Transmembrane</keyword>
<keyword evidence="1" id="KW-0472">Membrane</keyword>
<proteinExistence type="predicted"/>
<sequence>MVIKQRNSRCLRGKSSHISVVKNRCLQNYVFGVTAIPYVLACTFLYHCYEWAKTSYSKAAQYHIKWLCVGSWLINSTFQEKVVLCKLLSEESKSSHLHS</sequence>
<feature type="transmembrane region" description="Helical" evidence="1">
    <location>
        <begin position="29"/>
        <end position="49"/>
    </location>
</feature>
<reference evidence="2" key="1">
    <citation type="submission" date="2015-12" db="EMBL/GenBank/DDBJ databases">
        <title>Gene expression during late stages of embryo sac development: a critical building block for successful pollen-pistil interactions.</title>
        <authorList>
            <person name="Liu Y."/>
            <person name="Joly V."/>
            <person name="Sabar M."/>
            <person name="Matton D.P."/>
        </authorList>
    </citation>
    <scope>NUCLEOTIDE SEQUENCE</scope>
</reference>
<keyword evidence="1" id="KW-1133">Transmembrane helix</keyword>
<evidence type="ECO:0000256" key="1">
    <source>
        <dbReference type="SAM" id="Phobius"/>
    </source>
</evidence>
<evidence type="ECO:0000313" key="2">
    <source>
        <dbReference type="EMBL" id="JAP15812.1"/>
    </source>
</evidence>